<dbReference type="Gene3D" id="2.60.120.200">
    <property type="match status" value="2"/>
</dbReference>
<keyword evidence="6" id="KW-1185">Reference proteome</keyword>
<protein>
    <recommendedName>
        <fullName evidence="3">Galectin</fullName>
    </recommendedName>
</protein>
<dbReference type="Pfam" id="PF00337">
    <property type="entry name" value="Gal-bind_lectin"/>
    <property type="match status" value="2"/>
</dbReference>
<dbReference type="EMBL" id="OW240920">
    <property type="protein sequence ID" value="CAH2314133.1"/>
    <property type="molecule type" value="Genomic_DNA"/>
</dbReference>
<evidence type="ECO:0000256" key="1">
    <source>
        <dbReference type="ARBA" id="ARBA00022734"/>
    </source>
</evidence>
<dbReference type="InterPro" id="IPR001079">
    <property type="entry name" value="Galectin_CRD"/>
</dbReference>
<dbReference type="GO" id="GO:0030246">
    <property type="term" value="F:carbohydrate binding"/>
    <property type="evidence" value="ECO:0007669"/>
    <property type="project" value="UniProtKB-UniRule"/>
</dbReference>
<evidence type="ECO:0000256" key="2">
    <source>
        <dbReference type="ARBA" id="ARBA00022737"/>
    </source>
</evidence>
<dbReference type="SUPFAM" id="SSF49899">
    <property type="entry name" value="Concanavalin A-like lectins/glucanases"/>
    <property type="match status" value="2"/>
</dbReference>
<dbReference type="SMART" id="SM00276">
    <property type="entry name" value="GLECT"/>
    <property type="match status" value="2"/>
</dbReference>
<organism evidence="5 6">
    <name type="scientific">Pelobates cultripes</name>
    <name type="common">Western spadefoot toad</name>
    <dbReference type="NCBI Taxonomy" id="61616"/>
    <lineage>
        <taxon>Eukaryota</taxon>
        <taxon>Metazoa</taxon>
        <taxon>Chordata</taxon>
        <taxon>Craniata</taxon>
        <taxon>Vertebrata</taxon>
        <taxon>Euteleostomi</taxon>
        <taxon>Amphibia</taxon>
        <taxon>Batrachia</taxon>
        <taxon>Anura</taxon>
        <taxon>Pelobatoidea</taxon>
        <taxon>Pelobatidae</taxon>
        <taxon>Pelobates</taxon>
    </lineage>
</organism>
<dbReference type="InterPro" id="IPR013320">
    <property type="entry name" value="ConA-like_dom_sf"/>
</dbReference>
<accession>A0AAD1SX68</accession>
<keyword evidence="1 3" id="KW-0430">Lectin</keyword>
<dbReference type="PANTHER" id="PTHR11346:SF184">
    <property type="entry name" value="GALECTIN"/>
    <property type="match status" value="1"/>
</dbReference>
<dbReference type="CDD" id="cd00070">
    <property type="entry name" value="GLECT"/>
    <property type="match status" value="2"/>
</dbReference>
<evidence type="ECO:0000313" key="6">
    <source>
        <dbReference type="Proteomes" id="UP001295444"/>
    </source>
</evidence>
<dbReference type="FunFam" id="2.60.120.200:FF:000124">
    <property type="entry name" value="Galectin-4"/>
    <property type="match status" value="2"/>
</dbReference>
<proteinExistence type="predicted"/>
<dbReference type="AlphaFoldDB" id="A0AAD1SX68"/>
<name>A0AAD1SX68_PELCU</name>
<dbReference type="SMART" id="SM00908">
    <property type="entry name" value="Gal-bind_lectin"/>
    <property type="match status" value="2"/>
</dbReference>
<reference evidence="5" key="1">
    <citation type="submission" date="2022-03" db="EMBL/GenBank/DDBJ databases">
        <authorList>
            <person name="Alioto T."/>
            <person name="Alioto T."/>
            <person name="Gomez Garrido J."/>
        </authorList>
    </citation>
    <scope>NUCLEOTIDE SEQUENCE</scope>
</reference>
<dbReference type="PROSITE" id="PS51304">
    <property type="entry name" value="GALECTIN"/>
    <property type="match status" value="2"/>
</dbReference>
<keyword evidence="2" id="KW-0677">Repeat</keyword>
<feature type="domain" description="Galectin" evidence="4">
    <location>
        <begin position="184"/>
        <end position="313"/>
    </location>
</feature>
<dbReference type="PANTHER" id="PTHR11346">
    <property type="entry name" value="GALECTIN"/>
    <property type="match status" value="1"/>
</dbReference>
<evidence type="ECO:0000313" key="5">
    <source>
        <dbReference type="EMBL" id="CAH2314133.1"/>
    </source>
</evidence>
<gene>
    <name evidence="5" type="ORF">PECUL_23A043244</name>
</gene>
<evidence type="ECO:0000259" key="4">
    <source>
        <dbReference type="PROSITE" id="PS51304"/>
    </source>
</evidence>
<sequence length="313" mass="35333">MAFVPAPGYQPAFNPPVPYTTMIAGGLREGMAIFIQGVVPSHHNRFTINFSTGQYEGSDIAFHLNARYDGRDRVIFNSYQGGEWKEEEMKREMPFKSGKVFQLVYQITRNNYQVSVNCAPFYEFPHRIPMERVQWLQVSGDITLQYLCIIGSGPGVKGGLVMTAPQGELPPMLGPPILNPAMPFTTSIRGGMIPKRTVVVKGMVNSNAKSIIINFKVGYSNDIALHINARINKSAVIRNSFVNGAWGEEEKEVTTYPFKQGDFFDISVRSGEKRFKVYVNGHHCFNYEHRLWNLQQIDTLDVEGDLKLCFVHL</sequence>
<dbReference type="Proteomes" id="UP001295444">
    <property type="component" value="Chromosome 09"/>
</dbReference>
<evidence type="ECO:0000256" key="3">
    <source>
        <dbReference type="RuleBase" id="RU102079"/>
    </source>
</evidence>
<dbReference type="InterPro" id="IPR044156">
    <property type="entry name" value="Galectin-like"/>
</dbReference>
<feature type="domain" description="Galectin" evidence="4">
    <location>
        <begin position="19"/>
        <end position="150"/>
    </location>
</feature>